<keyword evidence="3" id="KW-1185">Reference proteome</keyword>
<dbReference type="EMBL" id="CAMXCT010000362">
    <property type="protein sequence ID" value="CAI3977730.1"/>
    <property type="molecule type" value="Genomic_DNA"/>
</dbReference>
<dbReference type="Proteomes" id="UP001152797">
    <property type="component" value="Unassembled WGS sequence"/>
</dbReference>
<name>A0A9P1BR62_9DINO</name>
<sequence>MAKRIACSINSAVRKIRLALMHSGRGYDEARCPLSLPRSGDDDPADTDGLAPKEAEAVTWGFVRRPSGAAVSRCCGGKTKSKRQIREVLKERLGIAAFATPEIATVLFLQGALSNGSYQDFVPEEYEEFMVQSEILQIVIEGIWSQGAALSVDGETALVLADRDAVDGKAYSRPRVEDKPISWSRILLKSGKLLKIPGLSDDDLVKRYIGAIFWHTAARAPNGTVDNETYRRFCRKPTRHESAKQAFDQDIVATEVYADVYPSDAVLWLSSLHRGPLAPKLQKIASFVKARLHAQPSLLAASPWSWQAGSSCLAAVASLALAVAAVAMTMRRGERDSLREPLQYFLAANLKQLLPPNRDEITAMQLAPNDCKYLGYLAPDKMPDKETGEGVKLEQYLVLGPVSGIQKYEFEKQCKVYSVAAGFRDATQHQGMAERRAEPGSEKGA</sequence>
<dbReference type="OrthoDB" id="6375174at2759"/>
<dbReference type="AlphaFoldDB" id="A0A9P1BR62"/>
<comment type="caution">
    <text evidence="1">The sequence shown here is derived from an EMBL/GenBank/DDBJ whole genome shotgun (WGS) entry which is preliminary data.</text>
</comment>
<dbReference type="EMBL" id="CAMXCT020000362">
    <property type="protein sequence ID" value="CAL1131105.1"/>
    <property type="molecule type" value="Genomic_DNA"/>
</dbReference>
<evidence type="ECO:0000313" key="3">
    <source>
        <dbReference type="Proteomes" id="UP001152797"/>
    </source>
</evidence>
<accession>A0A9P1BR62</accession>
<protein>
    <submittedName>
        <fullName evidence="1">Uncharacterized protein</fullName>
    </submittedName>
</protein>
<gene>
    <name evidence="1" type="ORF">C1SCF055_LOCUS5849</name>
</gene>
<reference evidence="2" key="2">
    <citation type="submission" date="2024-04" db="EMBL/GenBank/DDBJ databases">
        <authorList>
            <person name="Chen Y."/>
            <person name="Shah S."/>
            <person name="Dougan E. K."/>
            <person name="Thang M."/>
            <person name="Chan C."/>
        </authorList>
    </citation>
    <scope>NUCLEOTIDE SEQUENCE [LARGE SCALE GENOMIC DNA]</scope>
</reference>
<evidence type="ECO:0000313" key="1">
    <source>
        <dbReference type="EMBL" id="CAI3977730.1"/>
    </source>
</evidence>
<evidence type="ECO:0000313" key="2">
    <source>
        <dbReference type="EMBL" id="CAL1131105.1"/>
    </source>
</evidence>
<organism evidence="1">
    <name type="scientific">Cladocopium goreaui</name>
    <dbReference type="NCBI Taxonomy" id="2562237"/>
    <lineage>
        <taxon>Eukaryota</taxon>
        <taxon>Sar</taxon>
        <taxon>Alveolata</taxon>
        <taxon>Dinophyceae</taxon>
        <taxon>Suessiales</taxon>
        <taxon>Symbiodiniaceae</taxon>
        <taxon>Cladocopium</taxon>
    </lineage>
</organism>
<proteinExistence type="predicted"/>
<dbReference type="EMBL" id="CAMXCT030000362">
    <property type="protein sequence ID" value="CAL4765042.1"/>
    <property type="molecule type" value="Genomic_DNA"/>
</dbReference>
<reference evidence="1" key="1">
    <citation type="submission" date="2022-10" db="EMBL/GenBank/DDBJ databases">
        <authorList>
            <person name="Chen Y."/>
            <person name="Dougan E. K."/>
            <person name="Chan C."/>
            <person name="Rhodes N."/>
            <person name="Thang M."/>
        </authorList>
    </citation>
    <scope>NUCLEOTIDE SEQUENCE</scope>
</reference>